<dbReference type="SUPFAM" id="SSF46689">
    <property type="entry name" value="Homeodomain-like"/>
    <property type="match status" value="1"/>
</dbReference>
<dbReference type="GO" id="GO:0003677">
    <property type="term" value="F:DNA binding"/>
    <property type="evidence" value="ECO:0007669"/>
    <property type="project" value="UniProtKB-KW"/>
</dbReference>
<keyword evidence="1" id="KW-0238">DNA-binding</keyword>
<evidence type="ECO:0000256" key="2">
    <source>
        <dbReference type="ARBA" id="ARBA00023242"/>
    </source>
</evidence>
<dbReference type="Gene3D" id="1.10.10.60">
    <property type="entry name" value="Homeodomain-like"/>
    <property type="match status" value="1"/>
</dbReference>
<keyword evidence="2" id="KW-0539">Nucleus</keyword>
<dbReference type="InterPro" id="IPR007889">
    <property type="entry name" value="HTH_Psq"/>
</dbReference>
<dbReference type="Pfam" id="PF05225">
    <property type="entry name" value="HTH_psq"/>
    <property type="match status" value="1"/>
</dbReference>
<dbReference type="EMBL" id="HG792015">
    <property type="protein sequence ID" value="CDM29709.1"/>
    <property type="molecule type" value="Genomic_DNA"/>
</dbReference>
<dbReference type="PROSITE" id="PS51253">
    <property type="entry name" value="HTH_CENPB"/>
    <property type="match status" value="1"/>
</dbReference>
<organism evidence="4 5">
    <name type="scientific">Penicillium roqueforti (strain FM164)</name>
    <dbReference type="NCBI Taxonomy" id="1365484"/>
    <lineage>
        <taxon>Eukaryota</taxon>
        <taxon>Fungi</taxon>
        <taxon>Dikarya</taxon>
        <taxon>Ascomycota</taxon>
        <taxon>Pezizomycotina</taxon>
        <taxon>Eurotiomycetes</taxon>
        <taxon>Eurotiomycetidae</taxon>
        <taxon>Eurotiales</taxon>
        <taxon>Aspergillaceae</taxon>
        <taxon>Penicillium</taxon>
    </lineage>
</organism>
<evidence type="ECO:0000313" key="5">
    <source>
        <dbReference type="Proteomes" id="UP000030686"/>
    </source>
</evidence>
<reference evidence="4" key="1">
    <citation type="journal article" date="2014" name="Nat. Commun.">
        <title>Multiple recent horizontal transfers of a large genomic region in cheese making fungi.</title>
        <authorList>
            <person name="Cheeseman K."/>
            <person name="Ropars J."/>
            <person name="Renault P."/>
            <person name="Dupont J."/>
            <person name="Gouzy J."/>
            <person name="Branca A."/>
            <person name="Abraham A.L."/>
            <person name="Ceppi M."/>
            <person name="Conseiller E."/>
            <person name="Debuchy R."/>
            <person name="Malagnac F."/>
            <person name="Goarin A."/>
            <person name="Silar P."/>
            <person name="Lacoste S."/>
            <person name="Sallet E."/>
            <person name="Bensimon A."/>
            <person name="Giraud T."/>
            <person name="Brygoo Y."/>
        </authorList>
    </citation>
    <scope>NUCLEOTIDE SEQUENCE [LARGE SCALE GENOMIC DNA]</scope>
    <source>
        <strain evidence="4">FM164</strain>
    </source>
</reference>
<sequence length="239" mass="27573">MPPIRSQSASKLEQQEGRLLLAIQALQNGDISSITLAARTFSIPRTTLRDRLSGCSQRSTTRANSSKLTAIEEESLQKWILSMDSRGSAPRPSMVQEMANLLLEKRGTTPVILVGEKWVYNFIKRRPLLSSRFLRRYNYERAKCEDPKIIGEWFNLVQKTIIQFGIDPDDIYNFDKTGFAMGLIVTVKVIIPVLSVGEKWVYNFIKRYPSLSSRFLRRYNYERAKCEDPKIIGEWFNLI</sequence>
<evidence type="ECO:0000256" key="1">
    <source>
        <dbReference type="ARBA" id="ARBA00023125"/>
    </source>
</evidence>
<dbReference type="Proteomes" id="UP000030686">
    <property type="component" value="Unassembled WGS sequence"/>
</dbReference>
<dbReference type="OMA" id="LRRYNYE"/>
<protein>
    <submittedName>
        <fullName evidence="4">Probable transposable element</fullName>
    </submittedName>
</protein>
<dbReference type="SMART" id="SM00674">
    <property type="entry name" value="CENPB"/>
    <property type="match status" value="1"/>
</dbReference>
<dbReference type="InterPro" id="IPR009057">
    <property type="entry name" value="Homeodomain-like_sf"/>
</dbReference>
<dbReference type="InterPro" id="IPR006600">
    <property type="entry name" value="HTH_CenpB_DNA-bd_dom"/>
</dbReference>
<dbReference type="STRING" id="1365484.W6Q622"/>
<dbReference type="OrthoDB" id="4207519at2759"/>
<dbReference type="Pfam" id="PF03221">
    <property type="entry name" value="HTH_Tnp_Tc5"/>
    <property type="match status" value="1"/>
</dbReference>
<feature type="domain" description="HTH CENPB-type" evidence="3">
    <location>
        <begin position="60"/>
        <end position="132"/>
    </location>
</feature>
<name>W6Q622_PENRF</name>
<dbReference type="AlphaFoldDB" id="W6Q622"/>
<accession>W6Q622</accession>
<keyword evidence="5" id="KW-1185">Reference proteome</keyword>
<gene>
    <name evidence="4" type="ORF">PROQFM164_S01g003521</name>
</gene>
<evidence type="ECO:0000259" key="3">
    <source>
        <dbReference type="PROSITE" id="PS51253"/>
    </source>
</evidence>
<evidence type="ECO:0000313" key="4">
    <source>
        <dbReference type="EMBL" id="CDM29709.1"/>
    </source>
</evidence>
<proteinExistence type="predicted"/>